<dbReference type="EMBL" id="AOIE01000119">
    <property type="protein sequence ID" value="ELY69592.1"/>
    <property type="molecule type" value="Genomic_DNA"/>
</dbReference>
<dbReference type="GO" id="GO:0003676">
    <property type="term" value="F:nucleic acid binding"/>
    <property type="evidence" value="ECO:0007669"/>
    <property type="project" value="InterPro"/>
</dbReference>
<dbReference type="Proteomes" id="UP000011593">
    <property type="component" value="Unassembled WGS sequence"/>
</dbReference>
<comment type="caution">
    <text evidence="1">The sequence shown here is derived from an EMBL/GenBank/DDBJ whole genome shotgun (WGS) entry which is preliminary data.</text>
</comment>
<dbReference type="InterPro" id="IPR029063">
    <property type="entry name" value="SAM-dependent_MTases_sf"/>
</dbReference>
<proteinExistence type="predicted"/>
<dbReference type="CDD" id="cd20335">
    <property type="entry name" value="BRcat_RBR"/>
    <property type="match status" value="1"/>
</dbReference>
<protein>
    <submittedName>
        <fullName evidence="1">Adenine-specific DNA methylase</fullName>
    </submittedName>
</protein>
<gene>
    <name evidence="1" type="ORF">C488_20062</name>
</gene>
<sequence length="701" mass="80001">MKDFSAVRQRTGTMDPWQKLPLEEMRSAAEFELYAPHHHRPAYSWFRTFGNRGGTLLRFLLLATLSDEDTTASDLLEYRDGEWHGDYVEASPLTESDSLVMDPTMGAGPTVIEGARLGVDTVGFDYNPVLWWVVRQTVHGPADFDETFNSFLEAAADEVGPYFDAPAEETVLAYLMALTVDCPDCGDTLELHTQFELSNNDQGESVYLCPNIDCDDRILRTSADRSEQVTCECCQKSFVPEDGNCQRGTFECNCGVQTDLREYFDSQDRTPSYQRYAVFYEDGDGNRRYRELNDTDTTALAEAQSEYRESLGTLPLPTSKIQEGKTTGRLLDYGYEQYQQLFTERQRIALGRLLKLADEQEPREVAETIVTLVVATLHYNNIHARWDTRRDSVQTIFRTFRHSIPVETVEANPLVDEWKGSLRRAYDRYVAAKTYLESPSETLRTPTGDRDEIQLPEEALRTERIKQLAVSSVDQLDIETKSVDCAVIDPPYYDAVQHGELHDFHYVWLREVLSDRYSEFSSTHVPKLREIAINEHRGKDQAYYRQALRNGLDEIYRTLRADGDLVCLFHIGQESAWRDIATILVQTGFQIRGTIPLMDVENPGDVTKIDYDVAIFARKMSSAETISFQTLRQNLLYSIQEMAAEEREYHPDISQLELRTILRARGLAEYSAHHPNVTNDDGAADVDAAIDMVNEVIRKTL</sequence>
<dbReference type="PROSITE" id="PS00092">
    <property type="entry name" value="N6_MTASE"/>
    <property type="match status" value="1"/>
</dbReference>
<dbReference type="PATRIC" id="fig|797303.5.peg.3990"/>
<name>L9Y7B0_NATP1</name>
<reference evidence="1 2" key="1">
    <citation type="journal article" date="2014" name="PLoS Genet.">
        <title>Phylogenetically driven sequencing of extremely halophilic archaea reveals strategies for static and dynamic osmo-response.</title>
        <authorList>
            <person name="Becker E.A."/>
            <person name="Seitzer P.M."/>
            <person name="Tritt A."/>
            <person name="Larsen D."/>
            <person name="Krusor M."/>
            <person name="Yao A.I."/>
            <person name="Wu D."/>
            <person name="Madern D."/>
            <person name="Eisen J.A."/>
            <person name="Darling A.E."/>
            <person name="Facciotti M.T."/>
        </authorList>
    </citation>
    <scope>NUCLEOTIDE SEQUENCE [LARGE SCALE GENOMIC DNA]</scope>
    <source>
        <strain evidence="1 2">DSM 15624</strain>
    </source>
</reference>
<dbReference type="SUPFAM" id="SSF53335">
    <property type="entry name" value="S-adenosyl-L-methionine-dependent methyltransferases"/>
    <property type="match status" value="2"/>
</dbReference>
<dbReference type="GO" id="GO:0008168">
    <property type="term" value="F:methyltransferase activity"/>
    <property type="evidence" value="ECO:0007669"/>
    <property type="project" value="UniProtKB-KW"/>
</dbReference>
<accession>L9Y7B0</accession>
<dbReference type="AlphaFoldDB" id="L9Y7B0"/>
<evidence type="ECO:0000313" key="2">
    <source>
        <dbReference type="Proteomes" id="UP000011593"/>
    </source>
</evidence>
<keyword evidence="1" id="KW-0808">Transferase</keyword>
<evidence type="ECO:0000313" key="1">
    <source>
        <dbReference type="EMBL" id="ELY69592.1"/>
    </source>
</evidence>
<dbReference type="InterPro" id="IPR002052">
    <property type="entry name" value="DNA_methylase_N6_adenine_CS"/>
</dbReference>
<dbReference type="GO" id="GO:0032259">
    <property type="term" value="P:methylation"/>
    <property type="evidence" value="ECO:0007669"/>
    <property type="project" value="UniProtKB-KW"/>
</dbReference>
<dbReference type="Gene3D" id="3.40.50.150">
    <property type="entry name" value="Vaccinia Virus protein VP39"/>
    <property type="match status" value="1"/>
</dbReference>
<organism evidence="1 2">
    <name type="scientific">Natrinema pellirubrum (strain DSM 15624 / CIP 106293 / JCM 10476 / NCIMB 786 / 157)</name>
    <dbReference type="NCBI Taxonomy" id="797303"/>
    <lineage>
        <taxon>Archaea</taxon>
        <taxon>Methanobacteriati</taxon>
        <taxon>Methanobacteriota</taxon>
        <taxon>Stenosarchaea group</taxon>
        <taxon>Halobacteria</taxon>
        <taxon>Halobacteriales</taxon>
        <taxon>Natrialbaceae</taxon>
        <taxon>Natrinema</taxon>
    </lineage>
</organism>
<keyword evidence="2" id="KW-1185">Reference proteome</keyword>
<keyword evidence="1" id="KW-0489">Methyltransferase</keyword>